<reference evidence="7" key="1">
    <citation type="submission" date="2022-12" db="EMBL/GenBank/DDBJ databases">
        <title>Draft genome assemblies for two species of Escallonia (Escalloniales).</title>
        <authorList>
            <person name="Chanderbali A."/>
            <person name="Dervinis C."/>
            <person name="Anghel I."/>
            <person name="Soltis D."/>
            <person name="Soltis P."/>
            <person name="Zapata F."/>
        </authorList>
    </citation>
    <scope>NUCLEOTIDE SEQUENCE</scope>
    <source>
        <strain evidence="7">UCBG92.1500</strain>
        <tissue evidence="7">Leaf</tissue>
    </source>
</reference>
<evidence type="ECO:0000313" key="8">
    <source>
        <dbReference type="Proteomes" id="UP001187471"/>
    </source>
</evidence>
<dbReference type="GO" id="GO:0005634">
    <property type="term" value="C:nucleus"/>
    <property type="evidence" value="ECO:0007669"/>
    <property type="project" value="UniProtKB-SubCell"/>
</dbReference>
<feature type="compositionally biased region" description="Basic and acidic residues" evidence="5">
    <location>
        <begin position="33"/>
        <end position="43"/>
    </location>
</feature>
<feature type="region of interest" description="Disordered" evidence="5">
    <location>
        <begin position="863"/>
        <end position="906"/>
    </location>
</feature>
<dbReference type="InterPro" id="IPR007854">
    <property type="entry name" value="Fip1_dom"/>
</dbReference>
<evidence type="ECO:0000256" key="4">
    <source>
        <dbReference type="ARBA" id="ARBA00023242"/>
    </source>
</evidence>
<feature type="domain" description="Pre-mRNA polyadenylation factor Fip1" evidence="6">
    <location>
        <begin position="221"/>
        <end position="263"/>
    </location>
</feature>
<feature type="compositionally biased region" description="Polar residues" evidence="5">
    <location>
        <begin position="447"/>
        <end position="461"/>
    </location>
</feature>
<sequence>MEDIDDDFGDLYADVEVQASSAINAVPEVSQFRQEKADFDKEGTGLGLKGPEPDETEPVQEEASDENSDSEDDLNIVLNNDDAAPDFTVKGGGNLGFEVEEEEIGGVGGNFEGNGGERNVRKGGDHCVVGDGLETSTNGVGSGERGSGAKRSYHSQFLQYKYIRSYPAAIGSSSKGNGCAGTGSCSASVRGDWEDNGYIQRMRSTPSGQNFSLPRSRTILDVNIDTFERKPWRHSGADITDFFNFGFDEESWKQFCNHLDEYRHGPIMPTRIQASVSFKSDEVGGRFELSSEIQDNEAGFEHGTPVAEVIQSRHERRVSSTSKNSCRVPTHLERVTDNGEVVLIQQTGRAIQVEDNICERQPSVDVRRALERDSDVVIQINVQDAKDDTSGGSVKAGLGHIDSSEHEGSLNGDFGADESREMLCFSSASEGESHGEYLEVHDEGSDTPVSKRSSQQTSQCRPVSVDADNHRSGQISDADGHHHNEVTICVSEGTDEAIETSNNTKEKVVGDTTAGSVSQVERSPTSSFSESHGASVGTKRSRPSPNSVTELRETVTYDYSQQKDVKSRGFIPKPGVSDYRTRHRSPVLKGLKRCNRRHHHVSVSKTHPDNGDASFVYDTEELYDARESVVGHSRQNDRLHVESYYGEDPSYCRESEHFFNYYGERFPEYRVRAGFARVPHKKDCHDLGVETDRYPSRNADKGEYLFEQRTARVDDVKMARDWYHYESGLPVDDRDHPIWQESRQFNWKYSSYLENESNSRRKGEGEELYYRKRSKYQDNFFEHNYTDDFSREKYRSNPCKDEDRGHLEYRYKHGRLSRPRGEAKSPRKSQRRYGSPLIGSDSTWPIGDRVPIRRYGDHQYLSSHSYRDPRSANSRSWHATSSPRNDVYERPGKQERYRRQNWTERSRDSARFGEYTNVVEAEESMYNPDDWGQVGKRYWQTELSHWTEDGSISRNDMFNAEAASFSVKRTSGRRRFDTEHGSDLVEKLNDDRLREQRSGKLVGEGNRGNRFGRSPYIFHRGNREQTLPRCRDSVDSHLVVWKDKFSGRCFKAGKLNHNDKRGNMDWNNDVEQTCENVDESQVEKVAQWDDLKVETVQNGEKWLDKRPVTQQNEAMDIEEGQITEEMNEGAMEMTCVPDDMAQTSNVEELHKQNASSGNPVVDGCNNPRILEVMAKMEKRRERFKEPISLQKDLDKPPKPLPDSADETAGTKQQRPARRRRWGGGS</sequence>
<keyword evidence="8" id="KW-1185">Reference proteome</keyword>
<evidence type="ECO:0000259" key="6">
    <source>
        <dbReference type="Pfam" id="PF05182"/>
    </source>
</evidence>
<dbReference type="EMBL" id="JAVXUO010000661">
    <property type="protein sequence ID" value="KAK2990240.1"/>
    <property type="molecule type" value="Genomic_DNA"/>
</dbReference>
<evidence type="ECO:0000256" key="2">
    <source>
        <dbReference type="ARBA" id="ARBA00007459"/>
    </source>
</evidence>
<feature type="compositionally biased region" description="Polar residues" evidence="5">
    <location>
        <begin position="513"/>
        <end position="532"/>
    </location>
</feature>
<dbReference type="Proteomes" id="UP001187471">
    <property type="component" value="Unassembled WGS sequence"/>
</dbReference>
<keyword evidence="3" id="KW-0507">mRNA processing</keyword>
<dbReference type="AlphaFoldDB" id="A0AA88UM09"/>
<evidence type="ECO:0000256" key="5">
    <source>
        <dbReference type="SAM" id="MobiDB-lite"/>
    </source>
</evidence>
<evidence type="ECO:0000313" key="7">
    <source>
        <dbReference type="EMBL" id="KAK2990240.1"/>
    </source>
</evidence>
<feature type="compositionally biased region" description="Basic residues" evidence="5">
    <location>
        <begin position="1214"/>
        <end position="1225"/>
    </location>
</feature>
<keyword evidence="4" id="KW-0539">Nucleus</keyword>
<comment type="caution">
    <text evidence="7">The sequence shown here is derived from an EMBL/GenBank/DDBJ whole genome shotgun (WGS) entry which is preliminary data.</text>
</comment>
<dbReference type="PANTHER" id="PTHR36884">
    <property type="entry name" value="FIP1[III]-LIKE PROTEIN"/>
    <property type="match status" value="1"/>
</dbReference>
<feature type="region of interest" description="Disordered" evidence="5">
    <location>
        <begin position="384"/>
        <end position="415"/>
    </location>
</feature>
<feature type="region of interest" description="Disordered" evidence="5">
    <location>
        <begin position="33"/>
        <end position="73"/>
    </location>
</feature>
<feature type="compositionally biased region" description="Basic and acidic residues" evidence="5">
    <location>
        <begin position="431"/>
        <end position="444"/>
    </location>
</feature>
<evidence type="ECO:0000256" key="3">
    <source>
        <dbReference type="ARBA" id="ARBA00022664"/>
    </source>
</evidence>
<protein>
    <recommendedName>
        <fullName evidence="6">Pre-mRNA polyadenylation factor Fip1 domain-containing protein</fullName>
    </recommendedName>
</protein>
<feature type="compositionally biased region" description="Polar residues" evidence="5">
    <location>
        <begin position="871"/>
        <end position="884"/>
    </location>
</feature>
<feature type="compositionally biased region" description="Acidic residues" evidence="5">
    <location>
        <begin position="53"/>
        <end position="73"/>
    </location>
</feature>
<dbReference type="PANTHER" id="PTHR36884:SF4">
    <property type="entry name" value="FIP1[III]-LIKE PROTEIN"/>
    <property type="match status" value="1"/>
</dbReference>
<name>A0AA88UM09_9ASTE</name>
<feature type="compositionally biased region" description="Basic and acidic residues" evidence="5">
    <location>
        <begin position="792"/>
        <end position="811"/>
    </location>
</feature>
<evidence type="ECO:0000256" key="1">
    <source>
        <dbReference type="ARBA" id="ARBA00004123"/>
    </source>
</evidence>
<dbReference type="Pfam" id="PF05182">
    <property type="entry name" value="Fip1"/>
    <property type="match status" value="1"/>
</dbReference>
<comment type="subcellular location">
    <subcellularLocation>
        <location evidence="1">Nucleus</location>
    </subcellularLocation>
</comment>
<accession>A0AA88UM09</accession>
<feature type="compositionally biased region" description="Basic and acidic residues" evidence="5">
    <location>
        <begin position="1181"/>
        <end position="1197"/>
    </location>
</feature>
<feature type="region of interest" description="Disordered" evidence="5">
    <location>
        <begin position="428"/>
        <end position="551"/>
    </location>
</feature>
<organism evidence="7 8">
    <name type="scientific">Escallonia rubra</name>
    <dbReference type="NCBI Taxonomy" id="112253"/>
    <lineage>
        <taxon>Eukaryota</taxon>
        <taxon>Viridiplantae</taxon>
        <taxon>Streptophyta</taxon>
        <taxon>Embryophyta</taxon>
        <taxon>Tracheophyta</taxon>
        <taxon>Spermatophyta</taxon>
        <taxon>Magnoliopsida</taxon>
        <taxon>eudicotyledons</taxon>
        <taxon>Gunneridae</taxon>
        <taxon>Pentapetalae</taxon>
        <taxon>asterids</taxon>
        <taxon>campanulids</taxon>
        <taxon>Escalloniales</taxon>
        <taxon>Escalloniaceae</taxon>
        <taxon>Escallonia</taxon>
    </lineage>
</organism>
<comment type="similarity">
    <text evidence="2">Belongs to the FIP1 family.</text>
</comment>
<proteinExistence type="inferred from homology"/>
<feature type="region of interest" description="Disordered" evidence="5">
    <location>
        <begin position="1181"/>
        <end position="1225"/>
    </location>
</feature>
<feature type="region of interest" description="Disordered" evidence="5">
    <location>
        <begin position="792"/>
        <end position="840"/>
    </location>
</feature>
<gene>
    <name evidence="7" type="ORF">RJ640_014692</name>
</gene>
<feature type="compositionally biased region" description="Basic and acidic residues" evidence="5">
    <location>
        <begin position="886"/>
        <end position="906"/>
    </location>
</feature>
<dbReference type="GO" id="GO:0006397">
    <property type="term" value="P:mRNA processing"/>
    <property type="evidence" value="ECO:0007669"/>
    <property type="project" value="UniProtKB-KW"/>
</dbReference>
<dbReference type="InterPro" id="IPR044976">
    <property type="entry name" value="FIPS5/FIPS3-like"/>
</dbReference>